<reference evidence="4" key="1">
    <citation type="submission" date="2018-12" db="EMBL/GenBank/DDBJ databases">
        <title>Dusodibacter welbiota gen. nov., sp. nov., isolated from human faeces and emended description of the Oscillibacter genus.</title>
        <authorList>
            <person name="Le Roy T."/>
            <person name="Van der Smissen P."/>
            <person name="Delzenne N."/>
            <person name="Muccioli G."/>
            <person name="Collet J.F."/>
            <person name="Cani P.D."/>
        </authorList>
    </citation>
    <scope>NUCLEOTIDE SEQUENCE [LARGE SCALE GENOMIC DNA]</scope>
    <source>
        <strain evidence="4">J115</strain>
    </source>
</reference>
<dbReference type="RefSeq" id="WP_021749570.1">
    <property type="nucleotide sequence ID" value="NZ_CP034413.3"/>
</dbReference>
<dbReference type="NCBIfam" id="NF037995">
    <property type="entry name" value="TRAP_S1"/>
    <property type="match status" value="1"/>
</dbReference>
<dbReference type="Pfam" id="PF03480">
    <property type="entry name" value="DctP"/>
    <property type="match status" value="1"/>
</dbReference>
<proteinExistence type="predicted"/>
<evidence type="ECO:0000313" key="3">
    <source>
        <dbReference type="EMBL" id="QCI59702.2"/>
    </source>
</evidence>
<evidence type="ECO:0000256" key="2">
    <source>
        <dbReference type="SAM" id="SignalP"/>
    </source>
</evidence>
<feature type="chain" id="PRO_5038909214" evidence="2">
    <location>
        <begin position="24"/>
        <end position="361"/>
    </location>
</feature>
<dbReference type="PANTHER" id="PTHR33376:SF5">
    <property type="entry name" value="EXTRACYTOPLASMIC SOLUTE RECEPTOR PROTEIN"/>
    <property type="match status" value="1"/>
</dbReference>
<dbReference type="InterPro" id="IPR038404">
    <property type="entry name" value="TRAP_DctP_sf"/>
</dbReference>
<feature type="signal peptide" evidence="2">
    <location>
        <begin position="1"/>
        <end position="23"/>
    </location>
</feature>
<dbReference type="AlphaFoldDB" id="A0A856I0U4"/>
<dbReference type="KEGG" id="obj:EIO64_11135"/>
<name>A0A856I0U4_9FIRM</name>
<evidence type="ECO:0000256" key="1">
    <source>
        <dbReference type="ARBA" id="ARBA00022729"/>
    </source>
</evidence>
<dbReference type="PROSITE" id="PS51257">
    <property type="entry name" value="PROKAR_LIPOPROTEIN"/>
    <property type="match status" value="1"/>
</dbReference>
<dbReference type="GO" id="GO:0055085">
    <property type="term" value="P:transmembrane transport"/>
    <property type="evidence" value="ECO:0007669"/>
    <property type="project" value="InterPro"/>
</dbReference>
<evidence type="ECO:0000313" key="4">
    <source>
        <dbReference type="Proteomes" id="UP000298642"/>
    </source>
</evidence>
<dbReference type="PANTHER" id="PTHR33376">
    <property type="match status" value="1"/>
</dbReference>
<organism evidence="3 4">
    <name type="scientific">Dysosmobacter welbionis</name>
    <dbReference type="NCBI Taxonomy" id="2093857"/>
    <lineage>
        <taxon>Bacteria</taxon>
        <taxon>Bacillati</taxon>
        <taxon>Bacillota</taxon>
        <taxon>Clostridia</taxon>
        <taxon>Eubacteriales</taxon>
        <taxon>Oscillospiraceae</taxon>
        <taxon>Dysosmobacter</taxon>
    </lineage>
</organism>
<dbReference type="EMBL" id="CP034413">
    <property type="protein sequence ID" value="QCI59702.2"/>
    <property type="molecule type" value="Genomic_DNA"/>
</dbReference>
<keyword evidence="1 2" id="KW-0732">Signal</keyword>
<protein>
    <submittedName>
        <fullName evidence="3">TRAP transporter substrate-binding protein DctP</fullName>
    </submittedName>
</protein>
<dbReference type="GeneID" id="89520437"/>
<dbReference type="Proteomes" id="UP000298642">
    <property type="component" value="Chromosome"/>
</dbReference>
<accession>A0A856I0U4</accession>
<sequence length="361" mass="39369">MRKNAKKLFALILALCMSLTLLTACGGDTAGSDSGVGESSSGGETITWRLQSSYSLNSLQGDMATNLKEALETATNGRLQVELYEPGALCQTSDILTYLSQNAFDCAVIFGSTFSGLIPEADLACGIPFAWESSAEIYDVMENYGLLDVIQEAYGELNLKYYWNAHEPNYNVLANFQVESLEDFHGKKIRALGVWGDFLAALGASPTNIAGTEVYQALQLGTIDGALYGWSSLSDSNNIREVAQYALSPSMCFCQMATVVNQDSLNKLPEDLRSIVDETIRLANIGVIGQAHVVGTEKSVRDAIQGGYTELSPLPDDVLAEMREIAVTQTWEELAAKSERMARGIEIIKQQNRDYGRQVDY</sequence>
<dbReference type="Gene3D" id="3.40.190.170">
    <property type="entry name" value="Bacterial extracellular solute-binding protein, family 7"/>
    <property type="match status" value="1"/>
</dbReference>
<gene>
    <name evidence="3" type="primary">dctP</name>
    <name evidence="3" type="ORF">EIO64_11135</name>
</gene>
<keyword evidence="4" id="KW-1185">Reference proteome</keyword>
<dbReference type="InterPro" id="IPR018389">
    <property type="entry name" value="DctP_fam"/>
</dbReference>